<evidence type="ECO:0000256" key="12">
    <source>
        <dbReference type="ARBA" id="ARBA00023180"/>
    </source>
</evidence>
<keyword evidence="5" id="KW-0732">Signal</keyword>
<dbReference type="GO" id="GO:0005802">
    <property type="term" value="C:trans-Golgi network"/>
    <property type="evidence" value="ECO:0007669"/>
    <property type="project" value="EnsemblFungi"/>
</dbReference>
<evidence type="ECO:0000256" key="8">
    <source>
        <dbReference type="ARBA" id="ARBA00022837"/>
    </source>
</evidence>
<dbReference type="GO" id="GO:0000139">
    <property type="term" value="C:Golgi membrane"/>
    <property type="evidence" value="ECO:0007669"/>
    <property type="project" value="TreeGrafter"/>
</dbReference>
<dbReference type="PROSITE" id="PS00138">
    <property type="entry name" value="SUBTILASE_SER"/>
    <property type="match status" value="1"/>
</dbReference>
<dbReference type="SUPFAM" id="SSF52743">
    <property type="entry name" value="Subtilisin-like"/>
    <property type="match status" value="1"/>
</dbReference>
<dbReference type="PROSITE" id="PS51892">
    <property type="entry name" value="SUBTILASE"/>
    <property type="match status" value="1"/>
</dbReference>
<dbReference type="FunFam" id="3.40.50.200:FF:000005">
    <property type="entry name" value="Proprotein convertase subtilisin/kexin type 7"/>
    <property type="match status" value="1"/>
</dbReference>
<evidence type="ECO:0000256" key="1">
    <source>
        <dbReference type="ARBA" id="ARBA00004370"/>
    </source>
</evidence>
<dbReference type="Gene3D" id="2.60.120.260">
    <property type="entry name" value="Galactose-binding domain-like"/>
    <property type="match status" value="1"/>
</dbReference>
<dbReference type="InterPro" id="IPR022398">
    <property type="entry name" value="Peptidase_S8_His-AS"/>
</dbReference>
<dbReference type="PANTHER" id="PTHR42884:SF14">
    <property type="entry name" value="NEUROENDOCRINE CONVERTASE 1"/>
    <property type="match status" value="1"/>
</dbReference>
<keyword evidence="10 15" id="KW-0472">Membrane</keyword>
<dbReference type="PROSITE" id="PS00137">
    <property type="entry name" value="SUBTILASE_HIS"/>
    <property type="match status" value="1"/>
</dbReference>
<keyword evidence="11" id="KW-0865">Zymogen</keyword>
<dbReference type="InterPro" id="IPR008979">
    <property type="entry name" value="Galactose-bd-like_sf"/>
</dbReference>
<keyword evidence="7 14" id="KW-0720">Serine protease</keyword>
<dbReference type="Pfam" id="PF01483">
    <property type="entry name" value="P_proprotein"/>
    <property type="match status" value="1"/>
</dbReference>
<dbReference type="PANTHER" id="PTHR42884">
    <property type="entry name" value="PROPROTEIN CONVERTASE SUBTILISIN/KEXIN-RELATED"/>
    <property type="match status" value="1"/>
</dbReference>
<evidence type="ECO:0000256" key="13">
    <source>
        <dbReference type="PIRSR" id="PIRSR615500-1"/>
    </source>
</evidence>
<dbReference type="PROSITE" id="PS51829">
    <property type="entry name" value="P_HOMO_B"/>
    <property type="match status" value="1"/>
</dbReference>
<reference evidence="17 18" key="1">
    <citation type="journal article" date="2011" name="Science">
        <title>Comparative functional genomics of the fission yeasts.</title>
        <authorList>
            <person name="Rhind N."/>
            <person name="Chen Z."/>
            <person name="Yassour M."/>
            <person name="Thompson D.A."/>
            <person name="Haas B.J."/>
            <person name="Habib N."/>
            <person name="Wapinski I."/>
            <person name="Roy S."/>
            <person name="Lin M.F."/>
            <person name="Heiman D.I."/>
            <person name="Young S.K."/>
            <person name="Furuya K."/>
            <person name="Guo Y."/>
            <person name="Pidoux A."/>
            <person name="Chen H.M."/>
            <person name="Robbertse B."/>
            <person name="Goldberg J.M."/>
            <person name="Aoki K."/>
            <person name="Bayne E.H."/>
            <person name="Berlin A.M."/>
            <person name="Desjardins C.A."/>
            <person name="Dobbs E."/>
            <person name="Dukaj L."/>
            <person name="Fan L."/>
            <person name="FitzGerald M.G."/>
            <person name="French C."/>
            <person name="Gujja S."/>
            <person name="Hansen K."/>
            <person name="Keifenheim D."/>
            <person name="Levin J.Z."/>
            <person name="Mosher R.A."/>
            <person name="Mueller C.A."/>
            <person name="Pfiffner J."/>
            <person name="Priest M."/>
            <person name="Russ C."/>
            <person name="Smialowska A."/>
            <person name="Swoboda P."/>
            <person name="Sykes S.M."/>
            <person name="Vaughn M."/>
            <person name="Vengrova S."/>
            <person name="Yoder R."/>
            <person name="Zeng Q."/>
            <person name="Allshire R."/>
            <person name="Baulcombe D."/>
            <person name="Birren B.W."/>
            <person name="Brown W."/>
            <person name="Ekwall K."/>
            <person name="Kellis M."/>
            <person name="Leatherwood J."/>
            <person name="Levin H."/>
            <person name="Margalit H."/>
            <person name="Martienssen R."/>
            <person name="Nieduszynski C.A."/>
            <person name="Spatafora J.W."/>
            <person name="Friedman N."/>
            <person name="Dalgaard J.Z."/>
            <person name="Baumann P."/>
            <person name="Niki H."/>
            <person name="Regev A."/>
            <person name="Nusbaum C."/>
        </authorList>
    </citation>
    <scope>NUCLEOTIDE SEQUENCE [LARGE SCALE GENOMIC DNA]</scope>
    <source>
        <strain evidence="18">yFS286</strain>
    </source>
</reference>
<dbReference type="InterPro" id="IPR002884">
    <property type="entry name" value="P_dom"/>
</dbReference>
<feature type="domain" description="P/Homo B" evidence="16">
    <location>
        <begin position="457"/>
        <end position="595"/>
    </location>
</feature>
<feature type="active site" description="Charge relay system" evidence="13 14">
    <location>
        <position position="209"/>
    </location>
</feature>
<evidence type="ECO:0000256" key="7">
    <source>
        <dbReference type="ARBA" id="ARBA00022825"/>
    </source>
</evidence>
<dbReference type="GO" id="GO:0016485">
    <property type="term" value="P:protein processing"/>
    <property type="evidence" value="ECO:0007669"/>
    <property type="project" value="EnsemblFungi"/>
</dbReference>
<evidence type="ECO:0000256" key="5">
    <source>
        <dbReference type="ARBA" id="ARBA00022729"/>
    </source>
</evidence>
<keyword evidence="9 15" id="KW-1133">Transmembrane helix</keyword>
<keyword evidence="4 15" id="KW-0812">Transmembrane</keyword>
<dbReference type="InterPro" id="IPR015500">
    <property type="entry name" value="Peptidase_S8_subtilisin-rel"/>
</dbReference>
<evidence type="ECO:0000256" key="2">
    <source>
        <dbReference type="ARBA" id="ARBA00005325"/>
    </source>
</evidence>
<dbReference type="GO" id="GO:0007323">
    <property type="term" value="P:peptide pheromone maturation"/>
    <property type="evidence" value="ECO:0007669"/>
    <property type="project" value="EnsemblFungi"/>
</dbReference>
<dbReference type="OMA" id="LAKQWHS"/>
<dbReference type="EMBL" id="KE503207">
    <property type="protein sequence ID" value="EPX72811.1"/>
    <property type="molecule type" value="Genomic_DNA"/>
</dbReference>
<dbReference type="PROSITE" id="PS00136">
    <property type="entry name" value="SUBTILASE_ASP"/>
    <property type="match status" value="1"/>
</dbReference>
<dbReference type="CDD" id="cd04059">
    <property type="entry name" value="Peptidases_S8_Protein_convertases_Kexins_Furin-like"/>
    <property type="match status" value="1"/>
</dbReference>
<dbReference type="Gene3D" id="3.40.50.200">
    <property type="entry name" value="Peptidase S8/S53 domain"/>
    <property type="match status" value="1"/>
</dbReference>
<dbReference type="VEuPathDB" id="FungiDB:SOCG_00573"/>
<feature type="transmembrane region" description="Helical" evidence="15">
    <location>
        <begin position="674"/>
        <end position="700"/>
    </location>
</feature>
<evidence type="ECO:0000256" key="9">
    <source>
        <dbReference type="ARBA" id="ARBA00022989"/>
    </source>
</evidence>
<comment type="similarity">
    <text evidence="2">Belongs to the peptidase S8 family. Furin subfamily.</text>
</comment>
<keyword evidence="12" id="KW-0325">Glycoprotein</keyword>
<keyword evidence="6 14" id="KW-0378">Hydrolase</keyword>
<protein>
    <submittedName>
        <fullName evidence="17">Kexin</fullName>
    </submittedName>
</protein>
<dbReference type="InterPro" id="IPR000209">
    <property type="entry name" value="Peptidase_S8/S53_dom"/>
</dbReference>
<dbReference type="InterPro" id="IPR034182">
    <property type="entry name" value="Kexin/furin"/>
</dbReference>
<dbReference type="InterPro" id="IPR036852">
    <property type="entry name" value="Peptidase_S8/S53_dom_sf"/>
</dbReference>
<evidence type="ECO:0000313" key="18">
    <source>
        <dbReference type="Proteomes" id="UP000016088"/>
    </source>
</evidence>
<organism evidence="17 18">
    <name type="scientific">Schizosaccharomyces octosporus (strain yFS286)</name>
    <name type="common">Fission yeast</name>
    <name type="synonym">Octosporomyces octosporus</name>
    <dbReference type="NCBI Taxonomy" id="483514"/>
    <lineage>
        <taxon>Eukaryota</taxon>
        <taxon>Fungi</taxon>
        <taxon>Dikarya</taxon>
        <taxon>Ascomycota</taxon>
        <taxon>Taphrinomycotina</taxon>
        <taxon>Schizosaccharomycetes</taxon>
        <taxon>Schizosaccharomycetales</taxon>
        <taxon>Schizosaccharomycetaceae</taxon>
        <taxon>Schizosaccharomyces</taxon>
    </lineage>
</organism>
<dbReference type="eggNOG" id="KOG3525">
    <property type="taxonomic scope" value="Eukaryota"/>
</dbReference>
<proteinExistence type="inferred from homology"/>
<dbReference type="RefSeq" id="XP_013018447.1">
    <property type="nucleotide sequence ID" value="XM_013162993.1"/>
</dbReference>
<evidence type="ECO:0000256" key="3">
    <source>
        <dbReference type="ARBA" id="ARBA00022670"/>
    </source>
</evidence>
<dbReference type="OrthoDB" id="300641at2759"/>
<dbReference type="Proteomes" id="UP000016088">
    <property type="component" value="Unassembled WGS sequence"/>
</dbReference>
<evidence type="ECO:0000313" key="17">
    <source>
        <dbReference type="EMBL" id="EPX72811.1"/>
    </source>
</evidence>
<dbReference type="InterPro" id="IPR023827">
    <property type="entry name" value="Peptidase_S8_Asp-AS"/>
</dbReference>
<gene>
    <name evidence="17" type="ORF">SOCG_00573</name>
</gene>
<evidence type="ECO:0000256" key="11">
    <source>
        <dbReference type="ARBA" id="ARBA00023145"/>
    </source>
</evidence>
<evidence type="ECO:0000256" key="15">
    <source>
        <dbReference type="SAM" id="Phobius"/>
    </source>
</evidence>
<dbReference type="GeneID" id="25029557"/>
<evidence type="ECO:0000256" key="6">
    <source>
        <dbReference type="ARBA" id="ARBA00022801"/>
    </source>
</evidence>
<dbReference type="FunFam" id="2.60.120.260:FF:000026">
    <property type="entry name" value="proprotein convertase subtilisin/kexin type 7"/>
    <property type="match status" value="1"/>
</dbReference>
<comment type="subcellular location">
    <subcellularLocation>
        <location evidence="1">Membrane</location>
    </subcellularLocation>
</comment>
<keyword evidence="18" id="KW-1185">Reference proteome</keyword>
<feature type="active site" description="Charge relay system" evidence="13 14">
    <location>
        <position position="171"/>
    </location>
</feature>
<keyword evidence="8" id="KW-0106">Calcium</keyword>
<dbReference type="InterPro" id="IPR023828">
    <property type="entry name" value="Peptidase_S8_Ser-AS"/>
</dbReference>
<sequence>MPPKALRPSTMLLALLYGPLLFFIWQFSLVLCTKVDKNNEFMVHLDPKSDPYLTADAIGATYVRPMRNLKNHYLFAIQSSNSSRNTLQKRNAELGILNFEEQIPRWRYKREESVDAIKLLEEFRDHFHLIDPLLSDQWHILNYEVPGHDLNLQEVWDAGILGENVTVAFVDDGIDFRHPDLQAAYSSLGSWDFNDNMADPLPKLSDDLHGTRCAGEVAGAWNDVCGVGIAPKAKVAGLRILSAPINDVVESEALNYGFQTNHIYSCSWGPADDGRAMEAPRLATRRALINGVINGRNGLGSVFVFASGNGGHYRDNCNFDGYTNSIFSITVGAVDMDHQVPFYSEICAAQLISAYSSGSRRSIATTNPEGTCTKSHGGTSAAAPLASAVYALALSIRPDLTWRDIQHITVHSAVPFDVSPDLEWTKTPAGFQFSHRFGFGKLDAKRFIDITREWQLVNPQTWVISPFIMVNRPINKAENLSDSELISELAVTEEMVEKSNFKSLEQITVKVSIPFTCRGAMTIELESPAGIRSMLATLRPYDQNNEGFPEWTFMTVQHWSESIIGSWKLIVRDHSNGCSGRFNYWQLAFWGESQDPSLTVPIPYDTLSLPSEGALGTFTEKHPNATNTSPLPLSTSFTSLTVSPTATSTTSRPITIPSFTPSVPFVLETSYREMLAFTMFFLLLAFVLCSVIWVWICSFFNINPVPMPTQEIPVV</sequence>
<dbReference type="PRINTS" id="PR00723">
    <property type="entry name" value="SUBTILISIN"/>
</dbReference>
<accession>S9PUJ9</accession>
<evidence type="ECO:0000256" key="14">
    <source>
        <dbReference type="PROSITE-ProRule" id="PRU01240"/>
    </source>
</evidence>
<dbReference type="SUPFAM" id="SSF49785">
    <property type="entry name" value="Galactose-binding domain-like"/>
    <property type="match status" value="1"/>
</dbReference>
<keyword evidence="3 14" id="KW-0645">Protease</keyword>
<dbReference type="Pfam" id="PF00082">
    <property type="entry name" value="Peptidase_S8"/>
    <property type="match status" value="1"/>
</dbReference>
<name>S9PUJ9_SCHOY</name>
<feature type="active site" description="Charge relay system" evidence="13 14">
    <location>
        <position position="380"/>
    </location>
</feature>
<dbReference type="AlphaFoldDB" id="S9PUJ9"/>
<evidence type="ECO:0000259" key="16">
    <source>
        <dbReference type="PROSITE" id="PS51829"/>
    </source>
</evidence>
<dbReference type="GO" id="GO:0004252">
    <property type="term" value="F:serine-type endopeptidase activity"/>
    <property type="evidence" value="ECO:0007669"/>
    <property type="project" value="UniProtKB-UniRule"/>
</dbReference>
<dbReference type="HOGENOM" id="CLU_002976_2_1_1"/>
<evidence type="ECO:0000256" key="4">
    <source>
        <dbReference type="ARBA" id="ARBA00022692"/>
    </source>
</evidence>
<evidence type="ECO:0000256" key="10">
    <source>
        <dbReference type="ARBA" id="ARBA00023136"/>
    </source>
</evidence>